<feature type="chain" id="PRO_5024405097" description="Peptide N-acetyl-beta-D-glucosaminyl asparaginase amidase A N-terminal domain-containing protein" evidence="1">
    <location>
        <begin position="26"/>
        <end position="195"/>
    </location>
</feature>
<dbReference type="InterPro" id="IPR056948">
    <property type="entry name" value="PNGaseA_N"/>
</dbReference>
<dbReference type="EMBL" id="CM007387">
    <property type="protein sequence ID" value="ONK62606.1"/>
    <property type="molecule type" value="Genomic_DNA"/>
</dbReference>
<feature type="signal peptide" evidence="1">
    <location>
        <begin position="1"/>
        <end position="25"/>
    </location>
</feature>
<name>A0A5P1E9P4_ASPOF</name>
<evidence type="ECO:0000313" key="3">
    <source>
        <dbReference type="EMBL" id="ONK62606.1"/>
    </source>
</evidence>
<dbReference type="Gramene" id="ONK62606">
    <property type="protein sequence ID" value="ONK62606"/>
    <property type="gene ID" value="A4U43_C07F5850"/>
</dbReference>
<dbReference type="InterPro" id="IPR021102">
    <property type="entry name" value="PNGase_A"/>
</dbReference>
<evidence type="ECO:0000313" key="4">
    <source>
        <dbReference type="Proteomes" id="UP000243459"/>
    </source>
</evidence>
<feature type="domain" description="Peptide N-acetyl-beta-D-glucosaminyl asparaginase amidase A N-terminal" evidence="2">
    <location>
        <begin position="69"/>
        <end position="170"/>
    </location>
</feature>
<keyword evidence="1" id="KW-0732">Signal</keyword>
<proteinExistence type="predicted"/>
<dbReference type="AlphaFoldDB" id="A0A5P1E9P4"/>
<dbReference type="Proteomes" id="UP000243459">
    <property type="component" value="Chromosome 7"/>
</dbReference>
<organism evidence="3 4">
    <name type="scientific">Asparagus officinalis</name>
    <name type="common">Garden asparagus</name>
    <dbReference type="NCBI Taxonomy" id="4686"/>
    <lineage>
        <taxon>Eukaryota</taxon>
        <taxon>Viridiplantae</taxon>
        <taxon>Streptophyta</taxon>
        <taxon>Embryophyta</taxon>
        <taxon>Tracheophyta</taxon>
        <taxon>Spermatophyta</taxon>
        <taxon>Magnoliopsida</taxon>
        <taxon>Liliopsida</taxon>
        <taxon>Asparagales</taxon>
        <taxon>Asparagaceae</taxon>
        <taxon>Asparagoideae</taxon>
        <taxon>Asparagus</taxon>
    </lineage>
</organism>
<reference evidence="4" key="1">
    <citation type="journal article" date="2017" name="Nat. Commun.">
        <title>The asparagus genome sheds light on the origin and evolution of a young Y chromosome.</title>
        <authorList>
            <person name="Harkess A."/>
            <person name="Zhou J."/>
            <person name="Xu C."/>
            <person name="Bowers J.E."/>
            <person name="Van der Hulst R."/>
            <person name="Ayyampalayam S."/>
            <person name="Mercati F."/>
            <person name="Riccardi P."/>
            <person name="McKain M.R."/>
            <person name="Kakrana A."/>
            <person name="Tang H."/>
            <person name="Ray J."/>
            <person name="Groenendijk J."/>
            <person name="Arikit S."/>
            <person name="Mathioni S.M."/>
            <person name="Nakano M."/>
            <person name="Shan H."/>
            <person name="Telgmann-Rauber A."/>
            <person name="Kanno A."/>
            <person name="Yue Z."/>
            <person name="Chen H."/>
            <person name="Li W."/>
            <person name="Chen Y."/>
            <person name="Xu X."/>
            <person name="Zhang Y."/>
            <person name="Luo S."/>
            <person name="Chen H."/>
            <person name="Gao J."/>
            <person name="Mao Z."/>
            <person name="Pires J.C."/>
            <person name="Luo M."/>
            <person name="Kudrna D."/>
            <person name="Wing R.A."/>
            <person name="Meyers B.C."/>
            <person name="Yi K."/>
            <person name="Kong H."/>
            <person name="Lavrijsen P."/>
            <person name="Sunseri F."/>
            <person name="Falavigna A."/>
            <person name="Ye Y."/>
            <person name="Leebens-Mack J.H."/>
            <person name="Chen G."/>
        </authorList>
    </citation>
    <scope>NUCLEOTIDE SEQUENCE [LARGE SCALE GENOMIC DNA]</scope>
    <source>
        <strain evidence="4">cv. DH0086</strain>
    </source>
</reference>
<protein>
    <recommendedName>
        <fullName evidence="2">Peptide N-acetyl-beta-D-glucosaminyl asparaginase amidase A N-terminal domain-containing protein</fullName>
    </recommendedName>
</protein>
<dbReference type="PANTHER" id="PTHR31104">
    <property type="entry name" value="PEPTIDE-N4-(N-ACETYL-BETA-GLUCOSAMINYL)ASPARAGINE AMIDASE A PROTEIN"/>
    <property type="match status" value="1"/>
</dbReference>
<dbReference type="Pfam" id="PF12222">
    <property type="entry name" value="PNGaseA"/>
    <property type="match status" value="1"/>
</dbReference>
<evidence type="ECO:0000256" key="1">
    <source>
        <dbReference type="SAM" id="SignalP"/>
    </source>
</evidence>
<sequence>MTQMAHTLHYLSLLLLLLCTPTSFSAPPPALSLEHIDPTLPSASSSPTNPECSIVALQQALPTWRRLPPASANYTQPREWPFPWTRVILELSVSASDLQQHRIAAVWIDGAEVLRTTTPTPKAPGAFWKIQKDITRYAALLRRVGNSGGVVSMMLENSNQVLAGVYSANVFTEEDVGGEEEGRVTAYIPRSRGVS</sequence>
<gene>
    <name evidence="3" type="ORF">A4U43_C07F5850</name>
</gene>
<keyword evidence="4" id="KW-1185">Reference proteome</keyword>
<evidence type="ECO:0000259" key="2">
    <source>
        <dbReference type="Pfam" id="PF12222"/>
    </source>
</evidence>
<accession>A0A5P1E9P4</accession>